<dbReference type="InterPro" id="IPR037171">
    <property type="entry name" value="NagB/RpiA_transferase-like"/>
</dbReference>
<keyword evidence="2" id="KW-0804">Transcription</keyword>
<dbReference type="InterPro" id="IPR050313">
    <property type="entry name" value="Carb_Metab_HTH_regulators"/>
</dbReference>
<dbReference type="Pfam" id="PF00455">
    <property type="entry name" value="DeoRC"/>
    <property type="match status" value="1"/>
</dbReference>
<dbReference type="InterPro" id="IPR036388">
    <property type="entry name" value="WH-like_DNA-bd_sf"/>
</dbReference>
<comment type="caution">
    <text evidence="4">The sequence shown here is derived from an EMBL/GenBank/DDBJ whole genome shotgun (WGS) entry which is preliminary data.</text>
</comment>
<keyword evidence="1" id="KW-0805">Transcription regulation</keyword>
<dbReference type="eggNOG" id="COG1349">
    <property type="taxonomic scope" value="Bacteria"/>
</dbReference>
<dbReference type="Pfam" id="PF08220">
    <property type="entry name" value="HTH_DeoR"/>
    <property type="match status" value="1"/>
</dbReference>
<dbReference type="InterPro" id="IPR001034">
    <property type="entry name" value="DeoR_HTH"/>
</dbReference>
<dbReference type="Proteomes" id="UP000023775">
    <property type="component" value="Unassembled WGS sequence"/>
</dbReference>
<dbReference type="SUPFAM" id="SSF46785">
    <property type="entry name" value="Winged helix' DNA-binding domain"/>
    <property type="match status" value="1"/>
</dbReference>
<name>N9VKP6_9GAMM</name>
<evidence type="ECO:0000256" key="1">
    <source>
        <dbReference type="ARBA" id="ARBA00023015"/>
    </source>
</evidence>
<dbReference type="Gene3D" id="1.10.10.10">
    <property type="entry name" value="Winged helix-like DNA-binding domain superfamily/Winged helix DNA-binding domain"/>
    <property type="match status" value="1"/>
</dbReference>
<keyword evidence="5" id="KW-1185">Reference proteome</keyword>
<dbReference type="PRINTS" id="PR00037">
    <property type="entry name" value="HTHLACR"/>
</dbReference>
<dbReference type="PATRIC" id="fig|1268237.3.peg.2044"/>
<dbReference type="AlphaFoldDB" id="N9VKP6"/>
<dbReference type="Gene3D" id="3.40.50.1360">
    <property type="match status" value="1"/>
</dbReference>
<dbReference type="SMART" id="SM00420">
    <property type="entry name" value="HTH_DEOR"/>
    <property type="match status" value="1"/>
</dbReference>
<dbReference type="PANTHER" id="PTHR30363:SF59">
    <property type="entry name" value="DEOR FAMILY REGULATORY PROTEIN"/>
    <property type="match status" value="1"/>
</dbReference>
<dbReference type="PANTHER" id="PTHR30363">
    <property type="entry name" value="HTH-TYPE TRANSCRIPTIONAL REGULATOR SRLR-RELATED"/>
    <property type="match status" value="1"/>
</dbReference>
<evidence type="ECO:0000313" key="4">
    <source>
        <dbReference type="EMBL" id="ENY71936.1"/>
    </source>
</evidence>
<dbReference type="InterPro" id="IPR036390">
    <property type="entry name" value="WH_DNA-bd_sf"/>
</dbReference>
<evidence type="ECO:0000259" key="3">
    <source>
        <dbReference type="PROSITE" id="PS51000"/>
    </source>
</evidence>
<dbReference type="EMBL" id="APVG01000024">
    <property type="protein sequence ID" value="ENY71936.1"/>
    <property type="molecule type" value="Genomic_DNA"/>
</dbReference>
<dbReference type="PROSITE" id="PS51000">
    <property type="entry name" value="HTH_DEOR_2"/>
    <property type="match status" value="1"/>
</dbReference>
<dbReference type="RefSeq" id="WP_005353064.1">
    <property type="nucleotide sequence ID" value="NZ_APVG01000024.1"/>
</dbReference>
<sequence length="247" mass="26953">MPPRHRQILTLVHQARKMSVAELARHTGVSEVTIRGDLNALETLGLLKRVHGSAIAIETDALDARISINYPLKERLAERAARLVVEGETVFIEGGSANALLARHLAHHKRVTIITVSSYIAHLLKETDTQVILLGGLYQHESESVVGPLTRICIEQVHFTKAFVGVDGFQQDSGFTSRDAMRCDVVNAVLAKGVENIVITDSSKFGLTQPHPLSGGPIHRLVTDDALPQSQHDALVERGVQIHFVPA</sequence>
<gene>
    <name evidence="4" type="ORF">G114_10395</name>
</gene>
<proteinExistence type="predicted"/>
<feature type="domain" description="HTH deoR-type" evidence="3">
    <location>
        <begin position="1"/>
        <end position="56"/>
    </location>
</feature>
<accession>N9VKP6</accession>
<reference evidence="4 5" key="1">
    <citation type="journal article" date="2013" name="Genome Announc.">
        <title>Draft Genome Sequence of the Aeromonas diversa Type Strain.</title>
        <authorList>
            <person name="Farfan M."/>
            <person name="Spataro N."/>
            <person name="Sanglas A."/>
            <person name="Albarral V."/>
            <person name="Loren J.G."/>
            <person name="Bosch E."/>
            <person name="Fuste M.C."/>
        </authorList>
    </citation>
    <scope>NUCLEOTIDE SEQUENCE [LARGE SCALE GENOMIC DNA]</scope>
    <source>
        <strain evidence="4 5">2478-85</strain>
    </source>
</reference>
<dbReference type="SUPFAM" id="SSF100950">
    <property type="entry name" value="NagB/RpiA/CoA transferase-like"/>
    <property type="match status" value="1"/>
</dbReference>
<dbReference type="GO" id="GO:0003700">
    <property type="term" value="F:DNA-binding transcription factor activity"/>
    <property type="evidence" value="ECO:0007669"/>
    <property type="project" value="InterPro"/>
</dbReference>
<protein>
    <submittedName>
        <fullName evidence="4">Putative HTH-type transcriptional regulator YciT</fullName>
    </submittedName>
</protein>
<dbReference type="OrthoDB" id="9797223at2"/>
<dbReference type="SMART" id="SM01134">
    <property type="entry name" value="DeoRC"/>
    <property type="match status" value="1"/>
</dbReference>
<dbReference type="InterPro" id="IPR014036">
    <property type="entry name" value="DeoR-like_C"/>
</dbReference>
<organism evidence="4 5">
    <name type="scientific">Aeromonas diversa CDC 2478-85</name>
    <dbReference type="NCBI Taxonomy" id="1268237"/>
    <lineage>
        <taxon>Bacteria</taxon>
        <taxon>Pseudomonadati</taxon>
        <taxon>Pseudomonadota</taxon>
        <taxon>Gammaproteobacteria</taxon>
        <taxon>Aeromonadales</taxon>
        <taxon>Aeromonadaceae</taxon>
        <taxon>Aeromonas</taxon>
    </lineage>
</organism>
<evidence type="ECO:0000313" key="5">
    <source>
        <dbReference type="Proteomes" id="UP000023775"/>
    </source>
</evidence>
<evidence type="ECO:0000256" key="2">
    <source>
        <dbReference type="ARBA" id="ARBA00023163"/>
    </source>
</evidence>
<dbReference type="NCBIfam" id="NF040887">
    <property type="entry name" value="trans_reg_YciT"/>
    <property type="match status" value="1"/>
</dbReference>